<dbReference type="Proteomes" id="UP001596495">
    <property type="component" value="Unassembled WGS sequence"/>
</dbReference>
<protein>
    <submittedName>
        <fullName evidence="2">Helix-turn-helix domain-containing protein</fullName>
    </submittedName>
</protein>
<evidence type="ECO:0000313" key="2">
    <source>
        <dbReference type="EMBL" id="MFC7433586.1"/>
    </source>
</evidence>
<dbReference type="EMBL" id="JBHTBX010000002">
    <property type="protein sequence ID" value="MFC7433586.1"/>
    <property type="molecule type" value="Genomic_DNA"/>
</dbReference>
<evidence type="ECO:0000259" key="1">
    <source>
        <dbReference type="Pfam" id="PF14090"/>
    </source>
</evidence>
<organism evidence="2 3">
    <name type="scientific">Hydrogenophaga bisanensis</name>
    <dbReference type="NCBI Taxonomy" id="439611"/>
    <lineage>
        <taxon>Bacteria</taxon>
        <taxon>Pseudomonadati</taxon>
        <taxon>Pseudomonadota</taxon>
        <taxon>Betaproteobacteria</taxon>
        <taxon>Burkholderiales</taxon>
        <taxon>Comamonadaceae</taxon>
        <taxon>Hydrogenophaga</taxon>
    </lineage>
</organism>
<sequence>MTEPGSQIAALQRHSEEQQRAFVLSHLRSYGPAFGHELASHCLTTNPAARVAELNAEGYRIETLRSYRRLPDGSDGWAMLYVLRVKCIKTGAEITAPVPFGAGPVLERWNS</sequence>
<accession>A0ABW2R688</accession>
<keyword evidence="3" id="KW-1185">Reference proteome</keyword>
<dbReference type="Pfam" id="PF14090">
    <property type="entry name" value="HTH_39"/>
    <property type="match status" value="1"/>
</dbReference>
<gene>
    <name evidence="2" type="ORF">ACFQNJ_03585</name>
</gene>
<feature type="domain" description="Winged helix-turn-helix" evidence="1">
    <location>
        <begin position="19"/>
        <end position="66"/>
    </location>
</feature>
<reference evidence="3" key="1">
    <citation type="journal article" date="2019" name="Int. J. Syst. Evol. Microbiol.">
        <title>The Global Catalogue of Microorganisms (GCM) 10K type strain sequencing project: providing services to taxonomists for standard genome sequencing and annotation.</title>
        <authorList>
            <consortium name="The Broad Institute Genomics Platform"/>
            <consortium name="The Broad Institute Genome Sequencing Center for Infectious Disease"/>
            <person name="Wu L."/>
            <person name="Ma J."/>
        </authorList>
    </citation>
    <scope>NUCLEOTIDE SEQUENCE [LARGE SCALE GENOMIC DNA]</scope>
    <source>
        <strain evidence="3">CCUG 54518</strain>
    </source>
</reference>
<comment type="caution">
    <text evidence="2">The sequence shown here is derived from an EMBL/GenBank/DDBJ whole genome shotgun (WGS) entry which is preliminary data.</text>
</comment>
<proteinExistence type="predicted"/>
<dbReference type="InterPro" id="IPR055245">
    <property type="entry name" value="HTH_proteobacteria"/>
</dbReference>
<dbReference type="RefSeq" id="WP_382253888.1">
    <property type="nucleotide sequence ID" value="NZ_JBHTBX010000002.1"/>
</dbReference>
<evidence type="ECO:0000313" key="3">
    <source>
        <dbReference type="Proteomes" id="UP001596495"/>
    </source>
</evidence>
<name>A0ABW2R688_9BURK</name>